<dbReference type="OMA" id="ENTGHPC"/>
<feature type="compositionally biased region" description="Low complexity" evidence="6">
    <location>
        <begin position="1234"/>
        <end position="1249"/>
    </location>
</feature>
<dbReference type="PANTHER" id="PTHR24200:SF7">
    <property type="entry name" value="MICROTUBULE-ASSOCIATED TUMOR SUPPRESSOR 1"/>
    <property type="match status" value="1"/>
</dbReference>
<feature type="compositionally biased region" description="Polar residues" evidence="6">
    <location>
        <begin position="780"/>
        <end position="791"/>
    </location>
</feature>
<feature type="compositionally biased region" description="Polar residues" evidence="6">
    <location>
        <begin position="849"/>
        <end position="879"/>
    </location>
</feature>
<keyword evidence="8" id="KW-1185">Reference proteome</keyword>
<feature type="compositionally biased region" description="Low complexity" evidence="6">
    <location>
        <begin position="510"/>
        <end position="524"/>
    </location>
</feature>
<protein>
    <submittedName>
        <fullName evidence="7">Microtubule-associated tumor suppressor 1 homolog</fullName>
    </submittedName>
</protein>
<feature type="region of interest" description="Disordered" evidence="6">
    <location>
        <begin position="820"/>
        <end position="896"/>
    </location>
</feature>
<feature type="region of interest" description="Disordered" evidence="6">
    <location>
        <begin position="501"/>
        <end position="799"/>
    </location>
</feature>
<dbReference type="Proteomes" id="UP000265020">
    <property type="component" value="Unassembled WGS sequence"/>
</dbReference>
<feature type="compositionally biased region" description="Polar residues" evidence="6">
    <location>
        <begin position="740"/>
        <end position="756"/>
    </location>
</feature>
<proteinExistence type="inferred from homology"/>
<evidence type="ECO:0000256" key="2">
    <source>
        <dbReference type="ARBA" id="ARBA00007585"/>
    </source>
</evidence>
<dbReference type="GO" id="GO:0005634">
    <property type="term" value="C:nucleus"/>
    <property type="evidence" value="ECO:0007669"/>
    <property type="project" value="UniProtKB-SubCell"/>
</dbReference>
<name>A0A3Q2G1P0_CYPVA</name>
<feature type="compositionally biased region" description="Polar residues" evidence="6">
    <location>
        <begin position="20"/>
        <end position="34"/>
    </location>
</feature>
<dbReference type="RefSeq" id="XP_015226550.1">
    <property type="nucleotide sequence ID" value="XM_015371064.1"/>
</dbReference>
<feature type="compositionally biased region" description="Low complexity" evidence="6">
    <location>
        <begin position="820"/>
        <end position="834"/>
    </location>
</feature>
<reference evidence="7" key="1">
    <citation type="submission" date="2025-08" db="UniProtKB">
        <authorList>
            <consortium name="Ensembl"/>
        </authorList>
    </citation>
    <scope>IDENTIFICATION</scope>
</reference>
<feature type="compositionally biased region" description="Low complexity" evidence="6">
    <location>
        <begin position="720"/>
        <end position="734"/>
    </location>
</feature>
<feature type="compositionally biased region" description="Low complexity" evidence="6">
    <location>
        <begin position="614"/>
        <end position="623"/>
    </location>
</feature>
<evidence type="ECO:0000256" key="4">
    <source>
        <dbReference type="ARBA" id="ARBA00023242"/>
    </source>
</evidence>
<accession>A0A3Q2G1P0</accession>
<keyword evidence="4" id="KW-0539">Nucleus</keyword>
<dbReference type="GeneID" id="107082394"/>
<evidence type="ECO:0000256" key="1">
    <source>
        <dbReference type="ARBA" id="ARBA00004123"/>
    </source>
</evidence>
<dbReference type="GeneTree" id="ENSGT00950000183026"/>
<dbReference type="GO" id="GO:0005737">
    <property type="term" value="C:cytoplasm"/>
    <property type="evidence" value="ECO:0007669"/>
    <property type="project" value="TreeGrafter"/>
</dbReference>
<evidence type="ECO:0000256" key="3">
    <source>
        <dbReference type="ARBA" id="ARBA00023054"/>
    </source>
</evidence>
<dbReference type="SUPFAM" id="SSF58113">
    <property type="entry name" value="Apolipoprotein A-I"/>
    <property type="match status" value="1"/>
</dbReference>
<dbReference type="KEGG" id="cvg:107082394"/>
<dbReference type="AlphaFoldDB" id="A0A3Q2G1P0"/>
<organism evidence="7 8">
    <name type="scientific">Cyprinodon variegatus</name>
    <name type="common">Sheepshead minnow</name>
    <dbReference type="NCBI Taxonomy" id="28743"/>
    <lineage>
        <taxon>Eukaryota</taxon>
        <taxon>Metazoa</taxon>
        <taxon>Chordata</taxon>
        <taxon>Craniata</taxon>
        <taxon>Vertebrata</taxon>
        <taxon>Euteleostomi</taxon>
        <taxon>Actinopterygii</taxon>
        <taxon>Neopterygii</taxon>
        <taxon>Teleostei</taxon>
        <taxon>Neoteleostei</taxon>
        <taxon>Acanthomorphata</taxon>
        <taxon>Ovalentaria</taxon>
        <taxon>Atherinomorphae</taxon>
        <taxon>Cyprinodontiformes</taxon>
        <taxon>Cyprinodontidae</taxon>
        <taxon>Cyprinodon</taxon>
    </lineage>
</organism>
<dbReference type="STRING" id="28743.ENSCVAP00000015750"/>
<keyword evidence="3 5" id="KW-0175">Coiled coil</keyword>
<feature type="compositionally biased region" description="Polar residues" evidence="6">
    <location>
        <begin position="77"/>
        <end position="94"/>
    </location>
</feature>
<feature type="compositionally biased region" description="Polar residues" evidence="6">
    <location>
        <begin position="525"/>
        <end position="541"/>
    </location>
</feature>
<comment type="similarity">
    <text evidence="2">Belongs to the MTUS1 family.</text>
</comment>
<dbReference type="GO" id="GO:0008017">
    <property type="term" value="F:microtubule binding"/>
    <property type="evidence" value="ECO:0007669"/>
    <property type="project" value="TreeGrafter"/>
</dbReference>
<feature type="region of interest" description="Disordered" evidence="6">
    <location>
        <begin position="1208"/>
        <end position="1249"/>
    </location>
</feature>
<feature type="compositionally biased region" description="Polar residues" evidence="6">
    <location>
        <begin position="247"/>
        <end position="261"/>
    </location>
</feature>
<reference evidence="7" key="2">
    <citation type="submission" date="2025-09" db="UniProtKB">
        <authorList>
            <consortium name="Ensembl"/>
        </authorList>
    </citation>
    <scope>IDENTIFICATION</scope>
</reference>
<evidence type="ECO:0000313" key="8">
    <source>
        <dbReference type="Proteomes" id="UP000265020"/>
    </source>
</evidence>
<comment type="subcellular location">
    <subcellularLocation>
        <location evidence="1">Nucleus</location>
    </subcellularLocation>
</comment>
<dbReference type="Ensembl" id="ENSCVAT00000023901.1">
    <property type="protein sequence ID" value="ENSCVAP00000015750.1"/>
    <property type="gene ID" value="ENSCVAG00000018583.1"/>
</dbReference>
<evidence type="ECO:0000313" key="7">
    <source>
        <dbReference type="Ensembl" id="ENSCVAP00000015750.1"/>
    </source>
</evidence>
<sequence length="1249" mass="136244">MNCSALSKERFHSELDSHPTSKMNQTFNLSSDPFKSSVPAPQRDGQISASPDPDGISSLSEREARGSPYINTDCRLNEQSSVGKSRTATSQEDPLSVVTSNMTEGFIVTPGNQNGPTVAETCKSFIKHEDHNAIDEKIPLEIAGIEGKLSLCGASCRRSRNDCISLSSGEIILRNPSFCLEDQSLLVFSSMEDSSFSPAASCMPAPYESSLSAFLPDVCRTSAEMGTKENVAHSSLGMTFIQEKSTENPTGENDMAPSSSDVPLPSESGGSLFTTFICETPTDTIEGVRQSGADVDLQPQVSEEFTPEVGKTFGSVSSGMLESDDDVHTSTPVQVFGTKTPNLSYRSPCIEHINGPGFQLEKRHHISVTSKGRPVASVTPSICKAKKTELQRVPKSDVSAVKSKVFSRLQQQAAVSGTPKLQRSQQVDKQEINRKTAFRITAAKVMSRTPGVSTIFKTSDPNGQVHKRAAMTGASVKPLSRLAAASSADSIPAVKEHVSEVQGTESSFKEMQASESQLSEASAQHATSLSCASNENKSTAGNGPVEPKPTTKKDVSNQIGVRSGSVSGQDRPTVGMTQPRSSSESSATSRPLKENKAPQGVTASLPVSQEDSVKSSAKASNVKGPPQQKPVERTNRSVENSRGVKKISLVAEPSRSTIARPQLNESKSRSQGQPSPRRARGASLSQPPAAGSRAAPLSARLRLGVLGRPEDRNSRTAGKAQSSESSQRAQAAEEPFVGTKRQQNASKPPQTPSRPSSMGPPATPAVRPPRKMLGQESKRTTVSGGAANKQTPFKPVLLRPRLISTPAKNTGSAVTTVCRSATSTSKGASSSATSPQKKTNYGRPAEQISVGTVNKCKTSARLPQQQHSNTTRRTGSQKVVQDEGRQQKIQQLEKPLASSDRRFQALVIVLQQTLAERDEATRQSRQLSQELANLKGELASSVHSSECLEREKEELHAALHHATQKLQEEHRKELAELEQRLQAAHRAEWDHVQLTYQEEANKYKTLMQQQMEELKANHEAMKMQLESCHAEQLQSVRQQYETSMEELRKVHAQELQSIEKALKDTKTSLSAQIQELTVENNVLLEKLAAEESRRRELGENTQKDSHALYLEQELESLKAVLDIKNEQLHQQEKMMMEISKLKERNVKLNEILIKVQQENEDLKARMERHAALSRQLSTEQAVLQESLQKESKVNKRLSMENEELLWKLHNGDLSSPRKLSPSPTSPSHPFKLQSPRSSGFFSSSPVSPR</sequence>
<feature type="compositionally biased region" description="Polar residues" evidence="6">
    <location>
        <begin position="601"/>
        <end position="610"/>
    </location>
</feature>
<feature type="region of interest" description="Disordered" evidence="6">
    <location>
        <begin position="245"/>
        <end position="265"/>
    </location>
</feature>
<feature type="region of interest" description="Disordered" evidence="6">
    <location>
        <begin position="1"/>
        <end position="94"/>
    </location>
</feature>
<evidence type="ECO:0000256" key="5">
    <source>
        <dbReference type="SAM" id="Coils"/>
    </source>
</evidence>
<evidence type="ECO:0000256" key="6">
    <source>
        <dbReference type="SAM" id="MobiDB-lite"/>
    </source>
</evidence>
<feature type="coiled-coil region" evidence="5">
    <location>
        <begin position="910"/>
        <end position="1179"/>
    </location>
</feature>
<feature type="compositionally biased region" description="Basic and acidic residues" evidence="6">
    <location>
        <begin position="7"/>
        <end position="19"/>
    </location>
</feature>
<dbReference type="OrthoDB" id="10038993at2759"/>
<feature type="compositionally biased region" description="Polar residues" evidence="6">
    <location>
        <begin position="654"/>
        <end position="674"/>
    </location>
</feature>
<feature type="compositionally biased region" description="Polar residues" evidence="6">
    <location>
        <begin position="556"/>
        <end position="580"/>
    </location>
</feature>
<dbReference type="InterPro" id="IPR051293">
    <property type="entry name" value="MTUS1/CCDC69"/>
</dbReference>
<dbReference type="PANTHER" id="PTHR24200">
    <property type="entry name" value="TOUCAN, ISOFORM A"/>
    <property type="match status" value="1"/>
</dbReference>